<keyword evidence="1" id="KW-0004">4Fe-4S</keyword>
<dbReference type="RefSeq" id="WP_093180752.1">
    <property type="nucleotide sequence ID" value="NZ_FMYH01000001.1"/>
</dbReference>
<evidence type="ECO:0000313" key="7">
    <source>
        <dbReference type="Proteomes" id="UP000199039"/>
    </source>
</evidence>
<dbReference type="Gene3D" id="3.30.70.20">
    <property type="match status" value="1"/>
</dbReference>
<evidence type="ECO:0000256" key="4">
    <source>
        <dbReference type="ARBA" id="ARBA00023014"/>
    </source>
</evidence>
<keyword evidence="7" id="KW-1185">Reference proteome</keyword>
<dbReference type="STRING" id="1814289.SAMN05216410_0655"/>
<keyword evidence="3" id="KW-0408">Iron</keyword>
<protein>
    <submittedName>
        <fullName evidence="6">NAD-dependent dihydropyrimidine dehydrogenase, PreA subunit</fullName>
    </submittedName>
</protein>
<sequence length="126" mass="13811">MIEILNADRCTECDICVRICPTNVFDAVEGGVPVIARHSDCQTCFQCEAYCPADAIFVAPSRIPLRPDSPLRDEDALLAAGQLGLYRERVGWRTTPVISPAPPTAPLPSSTIDYHRTVETLHRSTS</sequence>
<evidence type="ECO:0000256" key="2">
    <source>
        <dbReference type="ARBA" id="ARBA00022723"/>
    </source>
</evidence>
<evidence type="ECO:0000256" key="1">
    <source>
        <dbReference type="ARBA" id="ARBA00022485"/>
    </source>
</evidence>
<accession>A0A1G6H1V3</accession>
<dbReference type="EMBL" id="FMYH01000001">
    <property type="protein sequence ID" value="SDB88249.1"/>
    <property type="molecule type" value="Genomic_DNA"/>
</dbReference>
<gene>
    <name evidence="6" type="ORF">SAMN05216410_0655</name>
</gene>
<evidence type="ECO:0000259" key="5">
    <source>
        <dbReference type="PROSITE" id="PS51379"/>
    </source>
</evidence>
<evidence type="ECO:0000313" key="6">
    <source>
        <dbReference type="EMBL" id="SDB88249.1"/>
    </source>
</evidence>
<organism evidence="6 7">
    <name type="scientific">Sanguibacter gelidistatuariae</name>
    <dbReference type="NCBI Taxonomy" id="1814289"/>
    <lineage>
        <taxon>Bacteria</taxon>
        <taxon>Bacillati</taxon>
        <taxon>Actinomycetota</taxon>
        <taxon>Actinomycetes</taxon>
        <taxon>Micrococcales</taxon>
        <taxon>Sanguibacteraceae</taxon>
        <taxon>Sanguibacter</taxon>
    </lineage>
</organism>
<dbReference type="PROSITE" id="PS51379">
    <property type="entry name" value="4FE4S_FER_2"/>
    <property type="match status" value="2"/>
</dbReference>
<dbReference type="Proteomes" id="UP000199039">
    <property type="component" value="Unassembled WGS sequence"/>
</dbReference>
<dbReference type="SUPFAM" id="SSF54862">
    <property type="entry name" value="4Fe-4S ferredoxins"/>
    <property type="match status" value="1"/>
</dbReference>
<dbReference type="Pfam" id="PF13187">
    <property type="entry name" value="Fer4_9"/>
    <property type="match status" value="1"/>
</dbReference>
<dbReference type="InterPro" id="IPR017900">
    <property type="entry name" value="4Fe4S_Fe_S_CS"/>
</dbReference>
<proteinExistence type="predicted"/>
<dbReference type="PANTHER" id="PTHR43687">
    <property type="entry name" value="ADENYLYLSULFATE REDUCTASE, BETA SUBUNIT"/>
    <property type="match status" value="1"/>
</dbReference>
<name>A0A1G6H1V3_9MICO</name>
<keyword evidence="4" id="KW-0411">Iron-sulfur</keyword>
<evidence type="ECO:0000256" key="3">
    <source>
        <dbReference type="ARBA" id="ARBA00023004"/>
    </source>
</evidence>
<dbReference type="InterPro" id="IPR017896">
    <property type="entry name" value="4Fe4S_Fe-S-bd"/>
</dbReference>
<dbReference type="PANTHER" id="PTHR43687:SF4">
    <property type="entry name" value="BLR5484 PROTEIN"/>
    <property type="match status" value="1"/>
</dbReference>
<dbReference type="OrthoDB" id="9800445at2"/>
<keyword evidence="2" id="KW-0479">Metal-binding</keyword>
<feature type="domain" description="4Fe-4S ferredoxin-type" evidence="5">
    <location>
        <begin position="31"/>
        <end position="61"/>
    </location>
</feature>
<feature type="domain" description="4Fe-4S ferredoxin-type" evidence="5">
    <location>
        <begin position="1"/>
        <end position="30"/>
    </location>
</feature>
<dbReference type="InterPro" id="IPR050572">
    <property type="entry name" value="Fe-S_Ferredoxin"/>
</dbReference>
<dbReference type="GO" id="GO:0051539">
    <property type="term" value="F:4 iron, 4 sulfur cluster binding"/>
    <property type="evidence" value="ECO:0007669"/>
    <property type="project" value="UniProtKB-KW"/>
</dbReference>
<dbReference type="AlphaFoldDB" id="A0A1G6H1V3"/>
<dbReference type="GO" id="GO:0046872">
    <property type="term" value="F:metal ion binding"/>
    <property type="evidence" value="ECO:0007669"/>
    <property type="project" value="UniProtKB-KW"/>
</dbReference>
<reference evidence="6 7" key="1">
    <citation type="submission" date="2016-09" db="EMBL/GenBank/DDBJ databases">
        <authorList>
            <person name="Capua I."/>
            <person name="De Benedictis P."/>
            <person name="Joannis T."/>
            <person name="Lombin L.H."/>
            <person name="Cattoli G."/>
        </authorList>
    </citation>
    <scope>NUCLEOTIDE SEQUENCE [LARGE SCALE GENOMIC DNA]</scope>
    <source>
        <strain evidence="6 7">ISLP-3</strain>
    </source>
</reference>
<dbReference type="PROSITE" id="PS00198">
    <property type="entry name" value="4FE4S_FER_1"/>
    <property type="match status" value="2"/>
</dbReference>